<accession>A0AAJ0C4I7</accession>
<dbReference type="InterPro" id="IPR022751">
    <property type="entry name" value="Alpha_mannosyltransferase"/>
</dbReference>
<dbReference type="AlphaFoldDB" id="A0AAJ0C4I7"/>
<keyword evidence="4" id="KW-0808">Transferase</keyword>
<keyword evidence="11" id="KW-1185">Reference proteome</keyword>
<dbReference type="Pfam" id="PF11051">
    <property type="entry name" value="Mannosyl_trans3"/>
    <property type="match status" value="2"/>
</dbReference>
<dbReference type="GO" id="GO:0046354">
    <property type="term" value="P:mannan biosynthetic process"/>
    <property type="evidence" value="ECO:0007669"/>
    <property type="project" value="TreeGrafter"/>
</dbReference>
<keyword evidence="10" id="KW-0328">Glycosyltransferase</keyword>
<comment type="subcellular location">
    <subcellularLocation>
        <location evidence="1">Golgi apparatus membrane</location>
        <topology evidence="1">Single-pass type II membrane protein</topology>
    </subcellularLocation>
</comment>
<dbReference type="Proteomes" id="UP001244011">
    <property type="component" value="Unassembled WGS sequence"/>
</dbReference>
<keyword evidence="8" id="KW-0333">Golgi apparatus</keyword>
<organism evidence="10 11">
    <name type="scientific">Phialemonium atrogriseum</name>
    <dbReference type="NCBI Taxonomy" id="1093897"/>
    <lineage>
        <taxon>Eukaryota</taxon>
        <taxon>Fungi</taxon>
        <taxon>Dikarya</taxon>
        <taxon>Ascomycota</taxon>
        <taxon>Pezizomycotina</taxon>
        <taxon>Sordariomycetes</taxon>
        <taxon>Sordariomycetidae</taxon>
        <taxon>Cephalothecales</taxon>
        <taxon>Cephalothecaceae</taxon>
        <taxon>Phialemonium</taxon>
    </lineage>
</organism>
<comment type="pathway">
    <text evidence="2">Protein modification; protein glycosylation.</text>
</comment>
<evidence type="ECO:0000256" key="6">
    <source>
        <dbReference type="ARBA" id="ARBA00022968"/>
    </source>
</evidence>
<dbReference type="RefSeq" id="XP_060286217.1">
    <property type="nucleotide sequence ID" value="XM_060427180.1"/>
</dbReference>
<protein>
    <submittedName>
        <fullName evidence="10">Mannosyltransferase putative-domain-containing protein</fullName>
    </submittedName>
</protein>
<evidence type="ECO:0000256" key="2">
    <source>
        <dbReference type="ARBA" id="ARBA00004922"/>
    </source>
</evidence>
<dbReference type="InterPro" id="IPR029044">
    <property type="entry name" value="Nucleotide-diphossugar_trans"/>
</dbReference>
<evidence type="ECO:0000313" key="11">
    <source>
        <dbReference type="Proteomes" id="UP001244011"/>
    </source>
</evidence>
<sequence length="514" mass="58592">MLISAQRMGNGIHWAAFFTTCFVIYYLSCRTAGDSRDSVDQRPRLVKFQHEKYYFVETKHPFPSPRLVQFWEELLSELLRTNPISPPISEYEHANRFDFDPKAKHPEGHVYQLPDLIELQDADRDSLKAAHNGFVSRIKDMSARLPFERGSRGIVMTARGSNIGMAVTSLLMLRQTGSRLPVQLFLDEATDKSRHVCEQFQGEMNVECFSFDAIFSTTPTMPALSRFQFKVFSVLFSSFQDILFLDADAFPIHDPEYLFRRKPYTSHGLVTWPDFWMPTVSPALYDITSTPAPALSRSSRSSESGIMLYNKARHADSLLLATYYNFYGPHYYYPLLSQGADGEGDKETFLHSALVLGNPAYSVQTNIGAVGRWYNGSFQTSALKQADPADDWRLSNNNNNARGRGGRHSQLSLQAEGDDEVHARCLFIHHNQVKIDVQHMDATLGSILRKNDEGQYVRLWGDEEDFTETAGYDVEKAMWREVLRATCQASFVEECARLRDYFISVFIDMGEKTS</sequence>
<keyword evidence="5" id="KW-0812">Transmembrane</keyword>
<evidence type="ECO:0000313" key="10">
    <source>
        <dbReference type="EMBL" id="KAK1770004.1"/>
    </source>
</evidence>
<dbReference type="PANTHER" id="PTHR31646">
    <property type="entry name" value="ALPHA-1,2-MANNOSYLTRANSFERASE MNN2"/>
    <property type="match status" value="1"/>
</dbReference>
<evidence type="ECO:0000256" key="7">
    <source>
        <dbReference type="ARBA" id="ARBA00022989"/>
    </source>
</evidence>
<name>A0AAJ0C4I7_9PEZI</name>
<keyword evidence="7" id="KW-1133">Transmembrane helix</keyword>
<evidence type="ECO:0000256" key="4">
    <source>
        <dbReference type="ARBA" id="ARBA00022679"/>
    </source>
</evidence>
<evidence type="ECO:0000256" key="3">
    <source>
        <dbReference type="ARBA" id="ARBA00009105"/>
    </source>
</evidence>
<keyword evidence="9" id="KW-0472">Membrane</keyword>
<dbReference type="GO" id="GO:0000139">
    <property type="term" value="C:Golgi membrane"/>
    <property type="evidence" value="ECO:0007669"/>
    <property type="project" value="UniProtKB-SubCell"/>
</dbReference>
<dbReference type="EMBL" id="MU839001">
    <property type="protein sequence ID" value="KAK1770004.1"/>
    <property type="molecule type" value="Genomic_DNA"/>
</dbReference>
<dbReference type="GO" id="GO:0000026">
    <property type="term" value="F:alpha-1,2-mannosyltransferase activity"/>
    <property type="evidence" value="ECO:0007669"/>
    <property type="project" value="TreeGrafter"/>
</dbReference>
<evidence type="ECO:0000256" key="9">
    <source>
        <dbReference type="ARBA" id="ARBA00023136"/>
    </source>
</evidence>
<proteinExistence type="inferred from homology"/>
<evidence type="ECO:0000256" key="1">
    <source>
        <dbReference type="ARBA" id="ARBA00004323"/>
    </source>
</evidence>
<comment type="caution">
    <text evidence="10">The sequence shown here is derived from an EMBL/GenBank/DDBJ whole genome shotgun (WGS) entry which is preliminary data.</text>
</comment>
<gene>
    <name evidence="10" type="ORF">QBC33DRAFT_529869</name>
</gene>
<keyword evidence="6" id="KW-0735">Signal-anchor</keyword>
<evidence type="ECO:0000256" key="5">
    <source>
        <dbReference type="ARBA" id="ARBA00022692"/>
    </source>
</evidence>
<comment type="similarity">
    <text evidence="3">Belongs to the MNN1/MNT family.</text>
</comment>
<reference evidence="10" key="1">
    <citation type="submission" date="2023-06" db="EMBL/GenBank/DDBJ databases">
        <title>Genome-scale phylogeny and comparative genomics of the fungal order Sordariales.</title>
        <authorList>
            <consortium name="Lawrence Berkeley National Laboratory"/>
            <person name="Hensen N."/>
            <person name="Bonometti L."/>
            <person name="Westerberg I."/>
            <person name="Brannstrom I.O."/>
            <person name="Guillou S."/>
            <person name="Cros-Aarteil S."/>
            <person name="Calhoun S."/>
            <person name="Haridas S."/>
            <person name="Kuo A."/>
            <person name="Mondo S."/>
            <person name="Pangilinan J."/>
            <person name="Riley R."/>
            <person name="Labutti K."/>
            <person name="Andreopoulos B."/>
            <person name="Lipzen A."/>
            <person name="Chen C."/>
            <person name="Yanf M."/>
            <person name="Daum C."/>
            <person name="Ng V."/>
            <person name="Clum A."/>
            <person name="Steindorff A."/>
            <person name="Ohm R."/>
            <person name="Martin F."/>
            <person name="Silar P."/>
            <person name="Natvig D."/>
            <person name="Lalanne C."/>
            <person name="Gautier V."/>
            <person name="Ament-Velasquez S.L."/>
            <person name="Kruys A."/>
            <person name="Hutchinson M.I."/>
            <person name="Powell A.J."/>
            <person name="Barry K."/>
            <person name="Miller A.N."/>
            <person name="Grigoriev I.V."/>
            <person name="Debuchy R."/>
            <person name="Gladieux P."/>
            <person name="Thoren M.H."/>
            <person name="Johannesson H."/>
        </authorList>
    </citation>
    <scope>NUCLEOTIDE SEQUENCE</scope>
    <source>
        <strain evidence="10">8032-3</strain>
    </source>
</reference>
<dbReference type="SUPFAM" id="SSF53448">
    <property type="entry name" value="Nucleotide-diphospho-sugar transferases"/>
    <property type="match status" value="1"/>
</dbReference>
<dbReference type="GeneID" id="85310367"/>
<dbReference type="PANTHER" id="PTHR31646:SF1">
    <property type="entry name" value="ALPHA-1,2-MANNOSYLTRANSFERASE MNN2"/>
    <property type="match status" value="1"/>
</dbReference>
<evidence type="ECO:0000256" key="8">
    <source>
        <dbReference type="ARBA" id="ARBA00023034"/>
    </source>
</evidence>